<feature type="compositionally biased region" description="Polar residues" evidence="2">
    <location>
        <begin position="1135"/>
        <end position="1145"/>
    </location>
</feature>
<dbReference type="PROSITE" id="PS50222">
    <property type="entry name" value="EF_HAND_2"/>
    <property type="match status" value="1"/>
</dbReference>
<feature type="compositionally biased region" description="Low complexity" evidence="2">
    <location>
        <begin position="222"/>
        <end position="239"/>
    </location>
</feature>
<sequence length="1393" mass="156286">MFPPKGPNPYGQQPPYGGQQSYGGQIPGSSGFGASAAAGARAGQGAAGQYGGPYASVYGTQQVGGVGGKGSNLARPNDDYMAVRGYAQKLDQYGTDYTSERRMYGEHSANLGRRDGLTDLDRRYPDHIPAAHQIHDRVEQGSTMRHQPLLKAQLAPVSDMRQADYFAGRSAPIHQESQEIGTYGRAEADHRNLSILGNVPYGGQQTSSLLGGAPRTNIDSLGYGQGSSSSGYGMSLPPGRDYASGKGLLHPSSDSDYRDNILPRARQGISMVDERAIDRIGYRRELDLRDEERRRDLLLEREKELERERERELRDLRDRERIRERERERERERQREHERERLRERREKEKERNKKHVADSRRERTPPRTPGDRRRSSSVRSEKPLRRLSPRRDAVHRHRSPIKEIKREYLCKVLPFRLVDEERDCLSLTKRYPRLSVIPDFSKIVLNWAKESLNLSLHTPVSLEHAICEDDDKADESALVSSENTSSTKTPETIWNAKVLLMSGMSNGAFADITSMRSTEERVVHLNNILKFAVFKKDRSLLAIGGPWNAALDGGDPVVDCSCLIRTAIRYVKELVQVDLSNCTSWNRFLEVHYNRVGNDGLFSHKEITVLFVPNLSECVPSMDIWRDNWIAYRKSKIEREQLIMKKEKSPGDPKEQKQVLEEPSDAKSTNDQLKEGDGAAKIEKIDADMEMKEGDGAAKIEKIDAEMELKEGDGAAKIEKIDADMEEQGKDGDVNLAGDGGKNPDNVGEQVEKTVGVVEENTSGDASVDHVTEDKKPMKKKIIKKVVKVVRKKPTAEAPVDKSPQVDKNAVAETASKTVEKHIEQKSEDLGKEKAGAGIVQQPEAKKTGKKKVIRRIVKRKVPASATEPTALAAPAEASKQDVDVQPEKIVEGVTDAGNSQTKLEEGLKTPAEDISNQKKEEGLKTPAEDISNQKKEEGLKTPAEDTSNQKKEQELEIKGDIMTDDQKANTDKVNQQEVVEQKDPKIDETDGKSVKKTDDNETKDKDQKMDSKKKSPIDTKEKKKSDEPPKHPGFILQAKKSKEYKLRSTSLSLDGLLDYTANDTEESVFELSLFAESFSEMLQYRMGCVILSFLEKLYRQYVVRRNQRKRQREEDLKKEDTISLEKRLKTTDENVTGSTSGNPGKNDETIKEGGEKIIGDNSSASHEQLVKEDDEKMSTDHAAQDEMMKEGEEKIDADQSAAACDEPKADEKMEEEDPEYEEDPDEVEYEGDEDMDDATAEEPAEAQNEDNSNERETKPEEVTAEDDGKRTTENLKLEKAEEDKQSVAEKGDLKEVEEKSVGKEGKISGSQKGDSAKHDVVDKDLLQAFRYFDQNRVGYIKVDDLRCILHNLGKFLSNRDVKDMVQIALAESNSARDGRIIYTKLVKKADL</sequence>
<feature type="region of interest" description="Disordered" evidence="2">
    <location>
        <begin position="758"/>
        <end position="777"/>
    </location>
</feature>
<feature type="region of interest" description="Disordered" evidence="2">
    <location>
        <begin position="1127"/>
        <end position="1319"/>
    </location>
</feature>
<protein>
    <recommendedName>
        <fullName evidence="3">EF-hand domain-containing protein</fullName>
    </recommendedName>
</protein>
<feature type="compositionally biased region" description="Basic and acidic residues" evidence="2">
    <location>
        <begin position="645"/>
        <end position="661"/>
    </location>
</feature>
<evidence type="ECO:0000259" key="3">
    <source>
        <dbReference type="PROSITE" id="PS50222"/>
    </source>
</evidence>
<feature type="compositionally biased region" description="Basic and acidic residues" evidence="2">
    <location>
        <begin position="823"/>
        <end position="836"/>
    </location>
</feature>
<feature type="region of interest" description="Disordered" evidence="2">
    <location>
        <begin position="324"/>
        <end position="399"/>
    </location>
</feature>
<dbReference type="FunFam" id="1.10.238.10:FF:000157">
    <property type="entry name" value="ATP/GTP-binding protein family"/>
    <property type="match status" value="1"/>
</dbReference>
<feature type="compositionally biased region" description="Basic and acidic residues" evidence="2">
    <location>
        <begin position="1147"/>
        <end position="1160"/>
    </location>
</feature>
<gene>
    <name evidence="4" type="ORF">TRITD_7Av1G194290</name>
</gene>
<dbReference type="SUPFAM" id="SSF47473">
    <property type="entry name" value="EF-hand"/>
    <property type="match status" value="1"/>
</dbReference>
<dbReference type="InterPro" id="IPR011992">
    <property type="entry name" value="EF-hand-dom_pair"/>
</dbReference>
<dbReference type="Pfam" id="PF14443">
    <property type="entry name" value="DBC1"/>
    <property type="match status" value="1"/>
</dbReference>
<dbReference type="EMBL" id="LT934123">
    <property type="protein sequence ID" value="VAI77546.1"/>
    <property type="molecule type" value="Genomic_DNA"/>
</dbReference>
<feature type="compositionally biased region" description="Low complexity" evidence="2">
    <location>
        <begin position="8"/>
        <end position="44"/>
    </location>
</feature>
<feature type="region of interest" description="Disordered" evidence="2">
    <location>
        <begin position="1"/>
        <end position="75"/>
    </location>
</feature>
<dbReference type="PANTHER" id="PTHR14304">
    <property type="entry name" value="CELL DIVISION CYCLE AND APOPTOSIS REGULATOR PROTEIN"/>
    <property type="match status" value="1"/>
</dbReference>
<name>A0A9R1BQT0_TRITD</name>
<feature type="compositionally biased region" description="Basic and acidic residues" evidence="2">
    <location>
        <begin position="324"/>
        <end position="393"/>
    </location>
</feature>
<evidence type="ECO:0000313" key="5">
    <source>
        <dbReference type="Proteomes" id="UP000324705"/>
    </source>
</evidence>
<feature type="region of interest" description="Disordered" evidence="2">
    <location>
        <begin position="645"/>
        <end position="680"/>
    </location>
</feature>
<dbReference type="PANTHER" id="PTHR14304:SF11">
    <property type="entry name" value="SAP DOMAIN-CONTAINING PROTEIN"/>
    <property type="match status" value="1"/>
</dbReference>
<feature type="compositionally biased region" description="Basic residues" evidence="2">
    <location>
        <begin position="849"/>
        <end position="863"/>
    </location>
</feature>
<evidence type="ECO:0000256" key="1">
    <source>
        <dbReference type="ARBA" id="ARBA00023054"/>
    </source>
</evidence>
<feature type="region of interest" description="Disordered" evidence="2">
    <location>
        <begin position="823"/>
        <end position="1041"/>
    </location>
</feature>
<dbReference type="InterPro" id="IPR025954">
    <property type="entry name" value="DBC1/CARP1_inactive_NUDIX"/>
</dbReference>
<accession>A0A9R1BQT0</accession>
<feature type="compositionally biased region" description="Basic and acidic residues" evidence="2">
    <location>
        <begin position="904"/>
        <end position="972"/>
    </location>
</feature>
<feature type="compositionally biased region" description="Low complexity" evidence="2">
    <location>
        <begin position="52"/>
        <end position="61"/>
    </location>
</feature>
<evidence type="ECO:0000313" key="4">
    <source>
        <dbReference type="EMBL" id="VAI77546.1"/>
    </source>
</evidence>
<feature type="compositionally biased region" description="Basic and acidic residues" evidence="2">
    <location>
        <begin position="1254"/>
        <end position="1308"/>
    </location>
</feature>
<dbReference type="InterPro" id="IPR045353">
    <property type="entry name" value="LAIKA"/>
</dbReference>
<keyword evidence="1" id="KW-0175">Coiled coil</keyword>
<dbReference type="Pfam" id="PF19256">
    <property type="entry name" value="LAIKA"/>
    <property type="match status" value="1"/>
</dbReference>
<dbReference type="InterPro" id="IPR002048">
    <property type="entry name" value="EF_hand_dom"/>
</dbReference>
<feature type="region of interest" description="Disordered" evidence="2">
    <location>
        <begin position="727"/>
        <end position="749"/>
    </location>
</feature>
<feature type="region of interest" description="Disordered" evidence="2">
    <location>
        <begin position="222"/>
        <end position="259"/>
    </location>
</feature>
<feature type="compositionally biased region" description="Basic and acidic residues" evidence="2">
    <location>
        <begin position="981"/>
        <end position="1032"/>
    </location>
</feature>
<dbReference type="Gramene" id="TRITD7Av1G194290.9">
    <property type="protein sequence ID" value="TRITD7Av1G194290.9"/>
    <property type="gene ID" value="TRITD7Av1G194290"/>
</dbReference>
<dbReference type="InterPro" id="IPR025224">
    <property type="entry name" value="CCAR1/CCAR2"/>
</dbReference>
<feature type="compositionally biased region" description="Low complexity" evidence="2">
    <location>
        <begin position="865"/>
        <end position="879"/>
    </location>
</feature>
<dbReference type="GO" id="GO:0005634">
    <property type="term" value="C:nucleus"/>
    <property type="evidence" value="ECO:0007669"/>
    <property type="project" value="TreeGrafter"/>
</dbReference>
<organism evidence="4 5">
    <name type="scientific">Triticum turgidum subsp. durum</name>
    <name type="common">Durum wheat</name>
    <name type="synonym">Triticum durum</name>
    <dbReference type="NCBI Taxonomy" id="4567"/>
    <lineage>
        <taxon>Eukaryota</taxon>
        <taxon>Viridiplantae</taxon>
        <taxon>Streptophyta</taxon>
        <taxon>Embryophyta</taxon>
        <taxon>Tracheophyta</taxon>
        <taxon>Spermatophyta</taxon>
        <taxon>Magnoliopsida</taxon>
        <taxon>Liliopsida</taxon>
        <taxon>Poales</taxon>
        <taxon>Poaceae</taxon>
        <taxon>BOP clade</taxon>
        <taxon>Pooideae</taxon>
        <taxon>Triticodae</taxon>
        <taxon>Triticeae</taxon>
        <taxon>Triticinae</taxon>
        <taxon>Triticum</taxon>
    </lineage>
</organism>
<dbReference type="Gene3D" id="1.10.238.10">
    <property type="entry name" value="EF-hand"/>
    <property type="match status" value="1"/>
</dbReference>
<dbReference type="GO" id="GO:0005509">
    <property type="term" value="F:calcium ion binding"/>
    <property type="evidence" value="ECO:0007669"/>
    <property type="project" value="InterPro"/>
</dbReference>
<feature type="compositionally biased region" description="Basic and acidic residues" evidence="2">
    <location>
        <begin position="880"/>
        <end position="892"/>
    </location>
</feature>
<evidence type="ECO:0000256" key="2">
    <source>
        <dbReference type="SAM" id="MobiDB-lite"/>
    </source>
</evidence>
<keyword evidence="5" id="KW-1185">Reference proteome</keyword>
<reference evidence="4 5" key="1">
    <citation type="submission" date="2017-09" db="EMBL/GenBank/DDBJ databases">
        <authorList>
            <consortium name="International Durum Wheat Genome Sequencing Consortium (IDWGSC)"/>
            <person name="Milanesi L."/>
        </authorList>
    </citation>
    <scope>NUCLEOTIDE SEQUENCE [LARGE SCALE GENOMIC DNA]</scope>
    <source>
        <strain evidence="5">cv. Svevo</strain>
    </source>
</reference>
<dbReference type="Proteomes" id="UP000324705">
    <property type="component" value="Chromosome 7A"/>
</dbReference>
<dbReference type="SMART" id="SM01122">
    <property type="entry name" value="DBC1"/>
    <property type="match status" value="1"/>
</dbReference>
<feature type="compositionally biased region" description="Basic and acidic residues" evidence="2">
    <location>
        <begin position="768"/>
        <end position="777"/>
    </location>
</feature>
<feature type="compositionally biased region" description="Basic and acidic residues" evidence="2">
    <location>
        <begin position="1170"/>
        <end position="1199"/>
    </location>
</feature>
<feature type="domain" description="EF-hand" evidence="3">
    <location>
        <begin position="1322"/>
        <end position="1357"/>
    </location>
</feature>
<proteinExistence type="predicted"/>
<dbReference type="GO" id="GO:0006355">
    <property type="term" value="P:regulation of DNA-templated transcription"/>
    <property type="evidence" value="ECO:0007669"/>
    <property type="project" value="InterPro"/>
</dbReference>
<feature type="compositionally biased region" description="Acidic residues" evidence="2">
    <location>
        <begin position="1214"/>
        <end position="1250"/>
    </location>
</feature>